<keyword evidence="2" id="KW-0472">Membrane</keyword>
<protein>
    <recommendedName>
        <fullName evidence="3">Putative T7SS secretion signal domain-containing protein</fullName>
    </recommendedName>
</protein>
<organism evidence="4 5">
    <name type="scientific">Streptomyces pactum</name>
    <dbReference type="NCBI Taxonomy" id="68249"/>
    <lineage>
        <taxon>Bacteria</taxon>
        <taxon>Bacillati</taxon>
        <taxon>Actinomycetota</taxon>
        <taxon>Actinomycetes</taxon>
        <taxon>Kitasatosporales</taxon>
        <taxon>Streptomycetaceae</taxon>
        <taxon>Streptomyces</taxon>
    </lineage>
</organism>
<accession>A0A1S6J8U6</accession>
<feature type="domain" description="Putative T7SS secretion signal" evidence="3">
    <location>
        <begin position="21"/>
        <end position="142"/>
    </location>
</feature>
<gene>
    <name evidence="4" type="ORF">B1H29_15775</name>
</gene>
<dbReference type="RefSeq" id="WP_159027826.1">
    <property type="nucleotide sequence ID" value="NZ_CP019724.1"/>
</dbReference>
<feature type="region of interest" description="Disordered" evidence="1">
    <location>
        <begin position="1"/>
        <end position="27"/>
    </location>
</feature>
<evidence type="ECO:0000256" key="1">
    <source>
        <dbReference type="SAM" id="MobiDB-lite"/>
    </source>
</evidence>
<dbReference type="InterPro" id="IPR049082">
    <property type="entry name" value="T7SS_signal"/>
</dbReference>
<dbReference type="Proteomes" id="UP000189443">
    <property type="component" value="Chromosome"/>
</dbReference>
<keyword evidence="5" id="KW-1185">Reference proteome</keyword>
<dbReference type="OrthoDB" id="7343197at2"/>
<dbReference type="Pfam" id="PF21725">
    <property type="entry name" value="T7SS_signal"/>
    <property type="match status" value="1"/>
</dbReference>
<feature type="transmembrane region" description="Helical" evidence="2">
    <location>
        <begin position="227"/>
        <end position="249"/>
    </location>
</feature>
<evidence type="ECO:0000313" key="4">
    <source>
        <dbReference type="EMBL" id="AQS68199.1"/>
    </source>
</evidence>
<evidence type="ECO:0000313" key="5">
    <source>
        <dbReference type="Proteomes" id="UP000189443"/>
    </source>
</evidence>
<proteinExistence type="predicted"/>
<dbReference type="EMBL" id="CP019724">
    <property type="protein sequence ID" value="AQS68199.1"/>
    <property type="molecule type" value="Genomic_DNA"/>
</dbReference>
<feature type="compositionally biased region" description="Basic and acidic residues" evidence="1">
    <location>
        <begin position="113"/>
        <end position="139"/>
    </location>
</feature>
<reference evidence="4 5" key="1">
    <citation type="submission" date="2017-02" db="EMBL/GenBank/DDBJ databases">
        <title>Streptomyces pactum ACT12 Genome sequencing and assembly.</title>
        <authorList>
            <person name="Xue Q."/>
            <person name="Yan X."/>
            <person name="Jia L."/>
            <person name="Yan H."/>
        </authorList>
    </citation>
    <scope>NUCLEOTIDE SEQUENCE [LARGE SCALE GENOMIC DNA]</scope>
    <source>
        <strain evidence="4 5">ACT12</strain>
    </source>
</reference>
<feature type="region of interest" description="Disordered" evidence="1">
    <location>
        <begin position="424"/>
        <end position="444"/>
    </location>
</feature>
<feature type="region of interest" description="Disordered" evidence="1">
    <location>
        <begin position="113"/>
        <end position="160"/>
    </location>
</feature>
<evidence type="ECO:0000256" key="2">
    <source>
        <dbReference type="SAM" id="Phobius"/>
    </source>
</evidence>
<sequence>MSASSKPRPRDWHPLAETDPVPGDPAEIRDEVTHMKNVASSLRDQAGRLRDIKDDDELKGKYAGKLRDESEVLEKHLREVASRYERVHVHLTNWANELEEFQGTADKVLTNAKKEQEEVEAEKSKKDARGDDSSKRADSDPEDPLQKYRNQLNGITGDRDSRAGHYAKQIRDEISDIIEDSFWDDFKGLIHDNIDKIKWVLDALGWVASALGTLAPFLVWIPIIGPALGAIALGLSIFIAASRLILFFAGEASMTEVLMDCVGLVAFAAGAKMLTKLKTANQAVKSASKVQRKDRLKGLLRTNRATRDELTRRIATAADDNAREAARGHLNRLRKDMSRHAGRVADEAPVRPTALENLGFGSPDARAIVTNIRQNTSTFSDAAAAAGKSDTYYRVAVGSAVVGATADVTDKTLGESPVFPTKPYNQSYEDFKGETGKLPEDTHW</sequence>
<evidence type="ECO:0000259" key="3">
    <source>
        <dbReference type="Pfam" id="PF21725"/>
    </source>
</evidence>
<keyword evidence="2" id="KW-0812">Transmembrane</keyword>
<feature type="compositionally biased region" description="Basic and acidic residues" evidence="1">
    <location>
        <begin position="429"/>
        <end position="444"/>
    </location>
</feature>
<dbReference type="KEGG" id="spac:B1H29_15775"/>
<keyword evidence="2" id="KW-1133">Transmembrane helix</keyword>
<name>A0A1S6J8U6_9ACTN</name>
<dbReference type="AlphaFoldDB" id="A0A1S6J8U6"/>